<evidence type="ECO:0000259" key="7">
    <source>
        <dbReference type="Pfam" id="PF04831"/>
    </source>
</evidence>
<keyword evidence="4 6" id="KW-0472">Membrane</keyword>
<evidence type="ECO:0000313" key="9">
    <source>
        <dbReference type="Proteomes" id="UP000440578"/>
    </source>
</evidence>
<evidence type="ECO:0000256" key="3">
    <source>
        <dbReference type="ARBA" id="ARBA00022989"/>
    </source>
</evidence>
<feature type="domain" description="POPDC1-3" evidence="7">
    <location>
        <begin position="20"/>
        <end position="246"/>
    </location>
</feature>
<dbReference type="GO" id="GO:0007507">
    <property type="term" value="P:heart development"/>
    <property type="evidence" value="ECO:0007669"/>
    <property type="project" value="TreeGrafter"/>
</dbReference>
<dbReference type="AlphaFoldDB" id="A0A6A4WFG2"/>
<evidence type="ECO:0000256" key="1">
    <source>
        <dbReference type="ARBA" id="ARBA00004141"/>
    </source>
</evidence>
<proteinExistence type="predicted"/>
<evidence type="ECO:0000256" key="4">
    <source>
        <dbReference type="ARBA" id="ARBA00023136"/>
    </source>
</evidence>
<organism evidence="8 9">
    <name type="scientific">Amphibalanus amphitrite</name>
    <name type="common">Striped barnacle</name>
    <name type="synonym">Balanus amphitrite</name>
    <dbReference type="NCBI Taxonomy" id="1232801"/>
    <lineage>
        <taxon>Eukaryota</taxon>
        <taxon>Metazoa</taxon>
        <taxon>Ecdysozoa</taxon>
        <taxon>Arthropoda</taxon>
        <taxon>Crustacea</taxon>
        <taxon>Multicrustacea</taxon>
        <taxon>Cirripedia</taxon>
        <taxon>Thoracica</taxon>
        <taxon>Thoracicalcarea</taxon>
        <taxon>Balanomorpha</taxon>
        <taxon>Balanoidea</taxon>
        <taxon>Balanidae</taxon>
        <taxon>Amphibalaninae</taxon>
        <taxon>Amphibalanus</taxon>
    </lineage>
</organism>
<evidence type="ECO:0000313" key="8">
    <source>
        <dbReference type="EMBL" id="KAF0300701.1"/>
    </source>
</evidence>
<dbReference type="PANTHER" id="PTHR12101:SF30">
    <property type="entry name" value="POPEYE DOMAIN-CONTAINING PROTEIN 3-LIKE PROTEIN"/>
    <property type="match status" value="1"/>
</dbReference>
<keyword evidence="3 6" id="KW-1133">Transmembrane helix</keyword>
<reference evidence="8 9" key="1">
    <citation type="submission" date="2019-07" db="EMBL/GenBank/DDBJ databases">
        <title>Draft genome assembly of a fouling barnacle, Amphibalanus amphitrite (Darwin, 1854): The first reference genome for Thecostraca.</title>
        <authorList>
            <person name="Kim W."/>
        </authorList>
    </citation>
    <scope>NUCLEOTIDE SEQUENCE [LARGE SCALE GENOMIC DNA]</scope>
    <source>
        <strain evidence="8">SNU_AA5</strain>
        <tissue evidence="8">Soma without cirri and trophi</tissue>
    </source>
</reference>
<comment type="caution">
    <text evidence="8">The sequence shown here is derived from an EMBL/GenBank/DDBJ whole genome shotgun (WGS) entry which is preliminary data.</text>
</comment>
<comment type="subcellular location">
    <subcellularLocation>
        <location evidence="1">Membrane</location>
        <topology evidence="1">Multi-pass membrane protein</topology>
    </subcellularLocation>
</comment>
<dbReference type="InterPro" id="IPR006916">
    <property type="entry name" value="POPDC1-3"/>
</dbReference>
<feature type="compositionally biased region" description="Basic and acidic residues" evidence="5">
    <location>
        <begin position="306"/>
        <end position="317"/>
    </location>
</feature>
<protein>
    <submittedName>
        <fullName evidence="8">Blood vessel epicardial substance</fullName>
    </submittedName>
</protein>
<evidence type="ECO:0000256" key="6">
    <source>
        <dbReference type="SAM" id="Phobius"/>
    </source>
</evidence>
<dbReference type="PANTHER" id="PTHR12101">
    <property type="entry name" value="POPEYE DOMAIN CONTAINING PROTEIN"/>
    <property type="match status" value="1"/>
</dbReference>
<feature type="transmembrane region" description="Helical" evidence="6">
    <location>
        <begin position="73"/>
        <end position="92"/>
    </location>
</feature>
<dbReference type="InterPro" id="IPR055272">
    <property type="entry name" value="POPDC1-3_dom"/>
</dbReference>
<dbReference type="GO" id="GO:0051146">
    <property type="term" value="P:striated muscle cell differentiation"/>
    <property type="evidence" value="ECO:0007669"/>
    <property type="project" value="TreeGrafter"/>
</dbReference>
<keyword evidence="2 6" id="KW-0812">Transmembrane</keyword>
<keyword evidence="9" id="KW-1185">Reference proteome</keyword>
<dbReference type="GO" id="GO:0042383">
    <property type="term" value="C:sarcolemma"/>
    <property type="evidence" value="ECO:0007669"/>
    <property type="project" value="TreeGrafter"/>
</dbReference>
<dbReference type="Pfam" id="PF04831">
    <property type="entry name" value="POPDC1-3"/>
    <property type="match status" value="1"/>
</dbReference>
<feature type="region of interest" description="Disordered" evidence="5">
    <location>
        <begin position="355"/>
        <end position="382"/>
    </location>
</feature>
<gene>
    <name evidence="8" type="primary">BVES_0</name>
    <name evidence="8" type="ORF">FJT64_026806</name>
</gene>
<name>A0A6A4WFG2_AMPAM</name>
<dbReference type="GO" id="GO:0030552">
    <property type="term" value="F:cAMP binding"/>
    <property type="evidence" value="ECO:0007669"/>
    <property type="project" value="TreeGrafter"/>
</dbReference>
<feature type="transmembrane region" description="Helical" evidence="6">
    <location>
        <begin position="45"/>
        <end position="67"/>
    </location>
</feature>
<dbReference type="GO" id="GO:0042391">
    <property type="term" value="P:regulation of membrane potential"/>
    <property type="evidence" value="ECO:0007669"/>
    <property type="project" value="TreeGrafter"/>
</dbReference>
<dbReference type="EMBL" id="VIIS01001239">
    <property type="protein sequence ID" value="KAF0300701.1"/>
    <property type="molecule type" value="Genomic_DNA"/>
</dbReference>
<sequence>MYGSPDGDDAGGCGMAWAEPQHLLFQLANGCFLVSYLAPNSQRGLLALHAVLILGFFLYSMWGWNVICAPGIFTWNFLFVLLNMGQVLHIIYQMRPVKFNQELEELYSTLFEPLRVPRMLFRKLVSSEYAQLVTLHAGEAYALQNLTRTDRLGILLAGRCNVLSDNNFLHSIGPNQFLDSPEFESTKATAEEKFKVGIIAANQCRYIFWHRSAIEYLFVKEPYLATVMSTMIARDITNKLYCMNHKVMTGRGSAVDIRLPSITSSLSSCEVRSPRAVPRRELRSESSPAGNGELVRPSGLGLASPESDRLRAYEPGRRNGSLPNTRMEPLPELPSVDDLVQSTREVANWLEQNVRLRETPELSGSVARRVGEPRPRLHSAST</sequence>
<evidence type="ECO:0000256" key="2">
    <source>
        <dbReference type="ARBA" id="ARBA00022692"/>
    </source>
</evidence>
<accession>A0A6A4WFG2</accession>
<feature type="region of interest" description="Disordered" evidence="5">
    <location>
        <begin position="273"/>
        <end position="339"/>
    </location>
</feature>
<dbReference type="OrthoDB" id="425611at2759"/>
<dbReference type="Proteomes" id="UP000440578">
    <property type="component" value="Unassembled WGS sequence"/>
</dbReference>
<evidence type="ECO:0000256" key="5">
    <source>
        <dbReference type="SAM" id="MobiDB-lite"/>
    </source>
</evidence>